<reference evidence="8" key="1">
    <citation type="journal article" date="2020" name="Stud. Mycol.">
        <title>101 Dothideomycetes genomes: a test case for predicting lifestyles and emergence of pathogens.</title>
        <authorList>
            <person name="Haridas S."/>
            <person name="Albert R."/>
            <person name="Binder M."/>
            <person name="Bloem J."/>
            <person name="Labutti K."/>
            <person name="Salamov A."/>
            <person name="Andreopoulos B."/>
            <person name="Baker S."/>
            <person name="Barry K."/>
            <person name="Bills G."/>
            <person name="Bluhm B."/>
            <person name="Cannon C."/>
            <person name="Castanera R."/>
            <person name="Culley D."/>
            <person name="Daum C."/>
            <person name="Ezra D."/>
            <person name="Gonzalez J."/>
            <person name="Henrissat B."/>
            <person name="Kuo A."/>
            <person name="Liang C."/>
            <person name="Lipzen A."/>
            <person name="Lutzoni F."/>
            <person name="Magnuson J."/>
            <person name="Mondo S."/>
            <person name="Nolan M."/>
            <person name="Ohm R."/>
            <person name="Pangilinan J."/>
            <person name="Park H.-J."/>
            <person name="Ramirez L."/>
            <person name="Alfaro M."/>
            <person name="Sun H."/>
            <person name="Tritt A."/>
            <person name="Yoshinaga Y."/>
            <person name="Zwiers L.-H."/>
            <person name="Turgeon B."/>
            <person name="Goodwin S."/>
            <person name="Spatafora J."/>
            <person name="Crous P."/>
            <person name="Grigoriev I."/>
        </authorList>
    </citation>
    <scope>NUCLEOTIDE SEQUENCE</scope>
    <source>
        <strain evidence="8">CBS 110217</strain>
    </source>
</reference>
<dbReference type="GO" id="GO:0008270">
    <property type="term" value="F:zinc ion binding"/>
    <property type="evidence" value="ECO:0007669"/>
    <property type="project" value="InterPro"/>
</dbReference>
<dbReference type="InterPro" id="IPR052360">
    <property type="entry name" value="Transcr_Regulatory_Proteins"/>
</dbReference>
<dbReference type="SMART" id="SM00066">
    <property type="entry name" value="GAL4"/>
    <property type="match status" value="1"/>
</dbReference>
<keyword evidence="5" id="KW-0804">Transcription</keyword>
<protein>
    <recommendedName>
        <fullName evidence="7">Zn(2)-C6 fungal-type domain-containing protein</fullName>
    </recommendedName>
</protein>
<dbReference type="OrthoDB" id="3172332at2759"/>
<evidence type="ECO:0000256" key="3">
    <source>
        <dbReference type="ARBA" id="ARBA00023015"/>
    </source>
</evidence>
<dbReference type="InterPro" id="IPR001138">
    <property type="entry name" value="Zn2Cys6_DnaBD"/>
</dbReference>
<dbReference type="Gene3D" id="4.10.240.10">
    <property type="entry name" value="Zn(2)-C6 fungal-type DNA-binding domain"/>
    <property type="match status" value="1"/>
</dbReference>
<dbReference type="GO" id="GO:0000981">
    <property type="term" value="F:DNA-binding transcription factor activity, RNA polymerase II-specific"/>
    <property type="evidence" value="ECO:0007669"/>
    <property type="project" value="InterPro"/>
</dbReference>
<dbReference type="InterPro" id="IPR021858">
    <property type="entry name" value="Fun_TF"/>
</dbReference>
<proteinExistence type="predicted"/>
<dbReference type="EMBL" id="ML978288">
    <property type="protein sequence ID" value="KAF2024653.1"/>
    <property type="molecule type" value="Genomic_DNA"/>
</dbReference>
<dbReference type="SUPFAM" id="SSF57701">
    <property type="entry name" value="Zn2/Cys6 DNA-binding domain"/>
    <property type="match status" value="1"/>
</dbReference>
<keyword evidence="2" id="KW-0862">Zinc</keyword>
<keyword evidence="3" id="KW-0805">Transcription regulation</keyword>
<evidence type="ECO:0000256" key="6">
    <source>
        <dbReference type="ARBA" id="ARBA00023242"/>
    </source>
</evidence>
<evidence type="ECO:0000256" key="1">
    <source>
        <dbReference type="ARBA" id="ARBA00022723"/>
    </source>
</evidence>
<evidence type="ECO:0000313" key="9">
    <source>
        <dbReference type="Proteomes" id="UP000799777"/>
    </source>
</evidence>
<dbReference type="GO" id="GO:0003677">
    <property type="term" value="F:DNA binding"/>
    <property type="evidence" value="ECO:0007669"/>
    <property type="project" value="UniProtKB-KW"/>
</dbReference>
<dbReference type="Pfam" id="PF11951">
    <property type="entry name" value="Fungal_trans_2"/>
    <property type="match status" value="1"/>
</dbReference>
<dbReference type="AlphaFoldDB" id="A0A9P4GXV6"/>
<dbReference type="Pfam" id="PF00172">
    <property type="entry name" value="Zn_clus"/>
    <property type="match status" value="1"/>
</dbReference>
<comment type="caution">
    <text evidence="8">The sequence shown here is derived from an EMBL/GenBank/DDBJ whole genome shotgun (WGS) entry which is preliminary data.</text>
</comment>
<dbReference type="PANTHER" id="PTHR36206">
    <property type="entry name" value="ASPERCRYPTIN BIOSYNTHESIS CLUSTER-SPECIFIC TRANSCRIPTION REGULATOR ATNN-RELATED"/>
    <property type="match status" value="1"/>
</dbReference>
<evidence type="ECO:0000313" key="8">
    <source>
        <dbReference type="EMBL" id="KAF2024653.1"/>
    </source>
</evidence>
<evidence type="ECO:0000256" key="2">
    <source>
        <dbReference type="ARBA" id="ARBA00022833"/>
    </source>
</evidence>
<evidence type="ECO:0000256" key="5">
    <source>
        <dbReference type="ARBA" id="ARBA00023163"/>
    </source>
</evidence>
<dbReference type="PANTHER" id="PTHR36206:SF16">
    <property type="entry name" value="TRANSCRIPTION FACTOR DOMAIN-CONTAINING PROTEIN-RELATED"/>
    <property type="match status" value="1"/>
</dbReference>
<dbReference type="CDD" id="cd00067">
    <property type="entry name" value="GAL4"/>
    <property type="match status" value="1"/>
</dbReference>
<keyword evidence="4" id="KW-0238">DNA-binding</keyword>
<dbReference type="InterPro" id="IPR036864">
    <property type="entry name" value="Zn2-C6_fun-type_DNA-bd_sf"/>
</dbReference>
<keyword evidence="6" id="KW-0539">Nucleus</keyword>
<name>A0A9P4GXV6_9PLEO</name>
<organism evidence="8 9">
    <name type="scientific">Setomelanomma holmii</name>
    <dbReference type="NCBI Taxonomy" id="210430"/>
    <lineage>
        <taxon>Eukaryota</taxon>
        <taxon>Fungi</taxon>
        <taxon>Dikarya</taxon>
        <taxon>Ascomycota</taxon>
        <taxon>Pezizomycotina</taxon>
        <taxon>Dothideomycetes</taxon>
        <taxon>Pleosporomycetidae</taxon>
        <taxon>Pleosporales</taxon>
        <taxon>Pleosporineae</taxon>
        <taxon>Phaeosphaeriaceae</taxon>
        <taxon>Setomelanomma</taxon>
    </lineage>
</organism>
<sequence>MPPNISTIRRKVKSGCLTCKARKVKCDELKPVCKRCLSTGRTCDGYGIWGGGGNGYEDRYCLLKTQTTSVKAPAAAHISLQESQQMNWFKDRMLRSVSGLFTPTLWTRLVMPAAWTEPAVYHAVLALSSAHQGTTCRRQCLLRKQHDFTLQQYNLAIRQLQPLLTGRTTSSVTVVLITCLIFTSLEYVKSRYQVAATHLESGLKLMKSVNANLATNIFGLDLIKYSAKSTVDLTIFQSFATLHIQAELFGNHISDPALLLQPLDIEMPTPVFANVEEARYSLYKLFHGIILLSRRVRSRGSSIAVDDVQQPALALLLTWRATYEATFIDNYSTSQRDRLAYTLLLNYHAMATTICETVTSNSEIIYGVYTDTFASIVERSLEIWKNSTRDPEICGMGTHCDMGWIPPLYFTALKCRVRPIRVHAIRLLQSAELREGLFDSALTASIAAKVMQLEECNPNGDSSTCNTLTLHEVPRYTDLEHGPLEENLVSEVQAKLLEGNKVSISCKQQVTDRIIRCAFDGVKWHDIKCP</sequence>
<evidence type="ECO:0000259" key="7">
    <source>
        <dbReference type="PROSITE" id="PS50048"/>
    </source>
</evidence>
<dbReference type="PROSITE" id="PS50048">
    <property type="entry name" value="ZN2_CY6_FUNGAL_2"/>
    <property type="match status" value="1"/>
</dbReference>
<gene>
    <name evidence="8" type="ORF">EK21DRAFT_78252</name>
</gene>
<keyword evidence="9" id="KW-1185">Reference proteome</keyword>
<keyword evidence="1" id="KW-0479">Metal-binding</keyword>
<dbReference type="Proteomes" id="UP000799777">
    <property type="component" value="Unassembled WGS sequence"/>
</dbReference>
<dbReference type="PROSITE" id="PS00463">
    <property type="entry name" value="ZN2_CY6_FUNGAL_1"/>
    <property type="match status" value="1"/>
</dbReference>
<evidence type="ECO:0000256" key="4">
    <source>
        <dbReference type="ARBA" id="ARBA00023125"/>
    </source>
</evidence>
<feature type="domain" description="Zn(2)-C6 fungal-type" evidence="7">
    <location>
        <begin position="15"/>
        <end position="43"/>
    </location>
</feature>
<accession>A0A9P4GXV6</accession>